<dbReference type="AlphaFoldDB" id="A0A919T3I3"/>
<dbReference type="InterPro" id="IPR025406">
    <property type="entry name" value="DUF4132"/>
</dbReference>
<reference evidence="2" key="1">
    <citation type="submission" date="2021-03" db="EMBL/GenBank/DDBJ databases">
        <title>Whole genome shotgun sequence of Actinoplanes consettensis NBRC 14913.</title>
        <authorList>
            <person name="Komaki H."/>
            <person name="Tamura T."/>
        </authorList>
    </citation>
    <scope>NUCLEOTIDE SEQUENCE</scope>
    <source>
        <strain evidence="2">NBRC 14913</strain>
    </source>
</reference>
<proteinExistence type="predicted"/>
<evidence type="ECO:0000313" key="2">
    <source>
        <dbReference type="EMBL" id="GIM84491.1"/>
    </source>
</evidence>
<sequence>MPFEIPEDWLRCVADLRPINPRPNVLSRYTDWLSRTPRLGLDPEGARALDFLTGSGGSATPRGVAEVAIATGGPNGTISLSLDILVDAWLDLGGLPFAAAAVAELAGLGPFTSEAIYLAEHLRPRLVHAGPALIGQVMAELAPRRDNPAARLVASYLVPERTDWIDEDCRDLPHWERTELSRLLLFSVRSVGQLRHVGRHTLAGDTYLYSRELFGTVLRNVGPAAAAALMSEDCRHLCSELRSGWRGYDDETVRLLELCPDEETVRLLLEAAVGEGHAVTRFDLLVSSSTVLIRHPLLCARVLADLRLSIPGLATDLLAAVVTRNGRTDWSPLPPAARDKVEELRAGRVTTVGAGLSGLIAAQTKGEWPAVRSAVESRAIVKFLAALPGDHAFAVLAEQRERDYVLPALLTAIRRDPERAARVLPAGDPLLPVDTIPEPGGELPEGFAEVPGRTPRLPTWLVVQRLPVLETATGALPPIAAHRLCALIARSTPDKAHPALLTARSALDPVSAARFAWAIFERWREFQYADGSRFPMTALGHLGTDTTADDLAVQLPVWSVEASARVPAVLDALASIGTDTAITHLHRTATKARTKGLRNHAGKRLDKVAAVRGLSREQLDDRIVPDLGLDRRGSTTLEAGDELYTVTVDESLSPVLRNASGVVVNRLPRRHPGFERLKKELTTIGADRIRALDDAMVAGRGWALPDFLAFLVRHPLMGVLTRRLVWISSAGVAFRVAEDGSLADVSDQAVVLPGDAVIRVAHPLELDVAAWSDIFADYVIVQPFQQVQREVYEAEPYEPYLDRDFPRRRLYALAARGWRFGEGHTSLSRAVLGGETIHLELYDDWDPLSSEPDDLGRLRAVRADPSNPIAVSETIRAVRYLTREN</sequence>
<comment type="caution">
    <text evidence="2">The sequence shown here is derived from an EMBL/GenBank/DDBJ whole genome shotgun (WGS) entry which is preliminary data.</text>
</comment>
<feature type="domain" description="DUF4132" evidence="1">
    <location>
        <begin position="674"/>
        <end position="798"/>
    </location>
</feature>
<evidence type="ECO:0000259" key="1">
    <source>
        <dbReference type="Pfam" id="PF13569"/>
    </source>
</evidence>
<dbReference type="EMBL" id="BOQP01000067">
    <property type="protein sequence ID" value="GIM84491.1"/>
    <property type="molecule type" value="Genomic_DNA"/>
</dbReference>
<protein>
    <recommendedName>
        <fullName evidence="1">DUF4132 domain-containing protein</fullName>
    </recommendedName>
</protein>
<gene>
    <name evidence="2" type="ORF">Aco04nite_91650</name>
</gene>
<organism evidence="2 3">
    <name type="scientific">Winogradskya consettensis</name>
    <dbReference type="NCBI Taxonomy" id="113560"/>
    <lineage>
        <taxon>Bacteria</taxon>
        <taxon>Bacillati</taxon>
        <taxon>Actinomycetota</taxon>
        <taxon>Actinomycetes</taxon>
        <taxon>Micromonosporales</taxon>
        <taxon>Micromonosporaceae</taxon>
        <taxon>Winogradskya</taxon>
    </lineage>
</organism>
<evidence type="ECO:0000313" key="3">
    <source>
        <dbReference type="Proteomes" id="UP000680865"/>
    </source>
</evidence>
<dbReference type="RefSeq" id="WP_213003458.1">
    <property type="nucleotide sequence ID" value="NZ_BAAATW010000026.1"/>
</dbReference>
<dbReference type="Pfam" id="PF13569">
    <property type="entry name" value="DUF4132"/>
    <property type="match status" value="1"/>
</dbReference>
<keyword evidence="3" id="KW-1185">Reference proteome</keyword>
<dbReference type="Proteomes" id="UP000680865">
    <property type="component" value="Unassembled WGS sequence"/>
</dbReference>
<accession>A0A919T3I3</accession>
<name>A0A919T3I3_9ACTN</name>